<dbReference type="Proteomes" id="UP000528411">
    <property type="component" value="Unassembled WGS sequence"/>
</dbReference>
<evidence type="ECO:0000256" key="2">
    <source>
        <dbReference type="ARBA" id="ARBA00005292"/>
    </source>
</evidence>
<feature type="region of interest" description="Disordered" evidence="6">
    <location>
        <begin position="43"/>
        <end position="67"/>
    </location>
</feature>
<feature type="signal peptide" evidence="7">
    <location>
        <begin position="1"/>
        <end position="22"/>
    </location>
</feature>
<dbReference type="PANTHER" id="PTHR28553">
    <property type="entry name" value="NEUROPEPTIDE B"/>
    <property type="match status" value="1"/>
</dbReference>
<dbReference type="GO" id="GO:0001664">
    <property type="term" value="F:G protein-coupled receptor binding"/>
    <property type="evidence" value="ECO:0007669"/>
    <property type="project" value="InterPro"/>
</dbReference>
<dbReference type="OrthoDB" id="9942334at2759"/>
<dbReference type="AlphaFoldDB" id="A0A7L2UGI4"/>
<dbReference type="GO" id="GO:0007631">
    <property type="term" value="P:feeding behavior"/>
    <property type="evidence" value="ECO:0007669"/>
    <property type="project" value="TreeGrafter"/>
</dbReference>
<gene>
    <name evidence="8" type="primary">Npb</name>
    <name evidence="8" type="ORF">BALREX_R08643</name>
</gene>
<feature type="non-terminal residue" evidence="8">
    <location>
        <position position="1"/>
    </location>
</feature>
<dbReference type="InterPro" id="IPR013298">
    <property type="entry name" value="Neuropept_B_pre"/>
</dbReference>
<evidence type="ECO:0000256" key="6">
    <source>
        <dbReference type="SAM" id="MobiDB-lite"/>
    </source>
</evidence>
<dbReference type="PRINTS" id="PR01889">
    <property type="entry name" value="PPNRPEPTIDEB"/>
</dbReference>
<dbReference type="Pfam" id="PF15180">
    <property type="entry name" value="NPBW"/>
    <property type="match status" value="1"/>
</dbReference>
<dbReference type="PRINTS" id="PR01888">
    <property type="entry name" value="NROPEPTIDEBW"/>
</dbReference>
<proteinExistence type="inferred from homology"/>
<keyword evidence="3" id="KW-0964">Secreted</keyword>
<dbReference type="GO" id="GO:0007186">
    <property type="term" value="P:G protein-coupled receptor signaling pathway"/>
    <property type="evidence" value="ECO:0007669"/>
    <property type="project" value="TreeGrafter"/>
</dbReference>
<reference evidence="8 9" key="1">
    <citation type="submission" date="2019-09" db="EMBL/GenBank/DDBJ databases">
        <title>Bird 10,000 Genomes (B10K) Project - Family phase.</title>
        <authorList>
            <person name="Zhang G."/>
        </authorList>
    </citation>
    <scope>NUCLEOTIDE SEQUENCE [LARGE SCALE GENOMIC DNA]</scope>
    <source>
        <strain evidence="8">B10K-DU-012-56</strain>
    </source>
</reference>
<evidence type="ECO:0000313" key="9">
    <source>
        <dbReference type="Proteomes" id="UP000528411"/>
    </source>
</evidence>
<evidence type="ECO:0000256" key="7">
    <source>
        <dbReference type="SAM" id="SignalP"/>
    </source>
</evidence>
<dbReference type="GO" id="GO:0005576">
    <property type="term" value="C:extracellular region"/>
    <property type="evidence" value="ECO:0007669"/>
    <property type="project" value="UniProtKB-SubCell"/>
</dbReference>
<keyword evidence="4" id="KW-0165">Cleavage on pair of basic residues</keyword>
<comment type="subcellular location">
    <subcellularLocation>
        <location evidence="1">Secreted</location>
    </subcellularLocation>
</comment>
<evidence type="ECO:0000313" key="8">
    <source>
        <dbReference type="EMBL" id="NXS44613.1"/>
    </source>
</evidence>
<organism evidence="8 9">
    <name type="scientific">Balaeniceps rex</name>
    <name type="common">Shoebill</name>
    <dbReference type="NCBI Taxonomy" id="33584"/>
    <lineage>
        <taxon>Eukaryota</taxon>
        <taxon>Metazoa</taxon>
        <taxon>Chordata</taxon>
        <taxon>Craniata</taxon>
        <taxon>Vertebrata</taxon>
        <taxon>Euteleostomi</taxon>
        <taxon>Archelosauria</taxon>
        <taxon>Archosauria</taxon>
        <taxon>Dinosauria</taxon>
        <taxon>Saurischia</taxon>
        <taxon>Theropoda</taxon>
        <taxon>Coelurosauria</taxon>
        <taxon>Aves</taxon>
        <taxon>Neognathae</taxon>
        <taxon>Neoaves</taxon>
        <taxon>Aequornithes</taxon>
        <taxon>Pelecaniformes</taxon>
        <taxon>Balaenicipitidae</taxon>
        <taxon>Balaeniceps</taxon>
    </lineage>
</organism>
<feature type="chain" id="PRO_5029823282" evidence="7">
    <location>
        <begin position="23"/>
        <end position="123"/>
    </location>
</feature>
<protein>
    <submittedName>
        <fullName evidence="8">NPB protein</fullName>
    </submittedName>
</protein>
<evidence type="ECO:0000256" key="4">
    <source>
        <dbReference type="ARBA" id="ARBA00022685"/>
    </source>
</evidence>
<dbReference type="InterPro" id="IPR013297">
    <property type="entry name" value="Neuropept_BW_pre"/>
</dbReference>
<keyword evidence="5 7" id="KW-0732">Signal</keyword>
<feature type="non-terminal residue" evidence="8">
    <location>
        <position position="123"/>
    </location>
</feature>
<evidence type="ECO:0000256" key="1">
    <source>
        <dbReference type="ARBA" id="ARBA00004613"/>
    </source>
</evidence>
<dbReference type="PANTHER" id="PTHR28553:SF1">
    <property type="entry name" value="NEUROPEPTIDE B"/>
    <property type="match status" value="1"/>
</dbReference>
<evidence type="ECO:0000256" key="5">
    <source>
        <dbReference type="ARBA" id="ARBA00022729"/>
    </source>
</evidence>
<name>A0A7L2UGI4_BALRX</name>
<comment type="caution">
    <text evidence="8">The sequence shown here is derived from an EMBL/GenBank/DDBJ whole genome shotgun (WGS) entry which is preliminary data.</text>
</comment>
<dbReference type="EMBL" id="VYZW01031856">
    <property type="protein sequence ID" value="NXS44613.1"/>
    <property type="molecule type" value="Genomic_DNA"/>
</dbReference>
<comment type="similarity">
    <text evidence="2">Belongs to the neuropeptide B/W family.</text>
</comment>
<sequence>MRAASWLGLALALLCLCRPAEPWYKQVAGPHHYSVGRASGLLSGLRRSPHTRRSDTDGTAEPGPGMLLPGSARLPVRLHAAALCVTDVAPEPWSCRVLPGAPGTLQCKADVTMSLDPVECADA</sequence>
<accession>A0A7L2UGI4</accession>
<keyword evidence="9" id="KW-1185">Reference proteome</keyword>
<evidence type="ECO:0000256" key="3">
    <source>
        <dbReference type="ARBA" id="ARBA00022525"/>
    </source>
</evidence>